<organism evidence="1 2">
    <name type="scientific">Rhizophagus clarus</name>
    <dbReference type="NCBI Taxonomy" id="94130"/>
    <lineage>
        <taxon>Eukaryota</taxon>
        <taxon>Fungi</taxon>
        <taxon>Fungi incertae sedis</taxon>
        <taxon>Mucoromycota</taxon>
        <taxon>Glomeromycotina</taxon>
        <taxon>Glomeromycetes</taxon>
        <taxon>Glomerales</taxon>
        <taxon>Glomeraceae</taxon>
        <taxon>Rhizophagus</taxon>
    </lineage>
</organism>
<gene>
    <name evidence="1" type="ORF">RclHR1_00200018</name>
</gene>
<name>A0A2Z6QSM6_9GLOM</name>
<dbReference type="EMBL" id="BEXD01001113">
    <property type="protein sequence ID" value="GBB92385.1"/>
    <property type="molecule type" value="Genomic_DNA"/>
</dbReference>
<evidence type="ECO:0000313" key="2">
    <source>
        <dbReference type="Proteomes" id="UP000247702"/>
    </source>
</evidence>
<reference evidence="1 2" key="1">
    <citation type="submission" date="2017-11" db="EMBL/GenBank/DDBJ databases">
        <title>The genome of Rhizophagus clarus HR1 reveals common genetic basis of auxotrophy among arbuscular mycorrhizal fungi.</title>
        <authorList>
            <person name="Kobayashi Y."/>
        </authorList>
    </citation>
    <scope>NUCLEOTIDE SEQUENCE [LARGE SCALE GENOMIC DNA]</scope>
    <source>
        <strain evidence="1 2">HR1</strain>
    </source>
</reference>
<evidence type="ECO:0000313" key="1">
    <source>
        <dbReference type="EMBL" id="GBB92385.1"/>
    </source>
</evidence>
<protein>
    <submittedName>
        <fullName evidence="1">Uncharacterized protein</fullName>
    </submittedName>
</protein>
<comment type="caution">
    <text evidence="1">The sequence shown here is derived from an EMBL/GenBank/DDBJ whole genome shotgun (WGS) entry which is preliminary data.</text>
</comment>
<keyword evidence="2" id="KW-1185">Reference proteome</keyword>
<dbReference type="Proteomes" id="UP000247702">
    <property type="component" value="Unassembled WGS sequence"/>
</dbReference>
<accession>A0A2Z6QSM6</accession>
<sequence>MIQSWSFIIQEKSSRIMAELRMVSRPALVASCNDLQMTDHVIRGHSNDARLSFRDSVTYYPNSEPYIYTNTTK</sequence>
<dbReference type="AlphaFoldDB" id="A0A2Z6QSM6"/>
<proteinExistence type="predicted"/>